<keyword evidence="2" id="KW-0418">Kinase</keyword>
<keyword evidence="7" id="KW-0067">ATP-binding</keyword>
<feature type="transmembrane region" description="Helical" evidence="5">
    <location>
        <begin position="482"/>
        <end position="502"/>
    </location>
</feature>
<keyword evidence="4" id="KW-0175">Coiled coil</keyword>
<reference evidence="7 8" key="1">
    <citation type="submission" date="2019-01" db="EMBL/GenBank/DDBJ databases">
        <title>High-quality-draft genome sequences of five non-tuberculosis mycobacteriaceae isolated from a nosocomial environment.</title>
        <authorList>
            <person name="Tiago I."/>
            <person name="Alarico S."/>
            <person name="Pereira S.G."/>
            <person name="Coelho C."/>
            <person name="Maranha A."/>
            <person name="Empadinhas N."/>
        </authorList>
    </citation>
    <scope>NUCLEOTIDE SEQUENCE [LARGE SCALE GENOMIC DNA]</scope>
    <source>
        <strain evidence="7 8">24AIII</strain>
    </source>
</reference>
<feature type="transmembrane region" description="Helical" evidence="5">
    <location>
        <begin position="509"/>
        <end position="530"/>
    </location>
</feature>
<comment type="caution">
    <text evidence="7">The sequence shown here is derived from an EMBL/GenBank/DDBJ whole genome shotgun (WGS) entry which is preliminary data.</text>
</comment>
<dbReference type="InterPro" id="IPR050482">
    <property type="entry name" value="Sensor_HK_TwoCompSys"/>
</dbReference>
<feature type="transmembrane region" description="Helical" evidence="5">
    <location>
        <begin position="408"/>
        <end position="428"/>
    </location>
</feature>
<keyword evidence="7" id="KW-0547">Nucleotide-binding</keyword>
<keyword evidence="5" id="KW-0812">Transmembrane</keyword>
<dbReference type="GO" id="GO:0000160">
    <property type="term" value="P:phosphorelay signal transduction system"/>
    <property type="evidence" value="ECO:0007669"/>
    <property type="project" value="UniProtKB-KW"/>
</dbReference>
<name>A0A4R5WPK3_MYCMU</name>
<dbReference type="InterPro" id="IPR036890">
    <property type="entry name" value="HATPase_C_sf"/>
</dbReference>
<dbReference type="Gene3D" id="3.30.565.10">
    <property type="entry name" value="Histidine kinase-like ATPase, C-terminal domain"/>
    <property type="match status" value="1"/>
</dbReference>
<evidence type="ECO:0000313" key="7">
    <source>
        <dbReference type="EMBL" id="TDK93065.1"/>
    </source>
</evidence>
<evidence type="ECO:0000256" key="3">
    <source>
        <dbReference type="ARBA" id="ARBA00023012"/>
    </source>
</evidence>
<feature type="transmembrane region" description="Helical" evidence="5">
    <location>
        <begin position="141"/>
        <end position="159"/>
    </location>
</feature>
<feature type="transmembrane region" description="Helical" evidence="5">
    <location>
        <begin position="63"/>
        <end position="84"/>
    </location>
</feature>
<evidence type="ECO:0000256" key="1">
    <source>
        <dbReference type="ARBA" id="ARBA00022679"/>
    </source>
</evidence>
<evidence type="ECO:0000313" key="8">
    <source>
        <dbReference type="Proteomes" id="UP000294929"/>
    </source>
</evidence>
<dbReference type="GO" id="GO:0005524">
    <property type="term" value="F:ATP binding"/>
    <property type="evidence" value="ECO:0007669"/>
    <property type="project" value="UniProtKB-KW"/>
</dbReference>
<dbReference type="InterPro" id="IPR003594">
    <property type="entry name" value="HATPase_dom"/>
</dbReference>
<protein>
    <submittedName>
        <fullName evidence="7">ATP-binding protein</fullName>
    </submittedName>
</protein>
<sequence length="740" mass="78128">MLQQAKRITLFMRHGANLLVCAVVVVMPPLPHELAARVCAATLGAWAAYRLGSRSHDSRLVVVDYVTTLAACLATPLLVAGPHFYLSNSVPVVIAGTAVVSFTLSLPALVSLAMSIGIAAAFAVGSSGVVGWSHVGEIFNLYYFALQWVTGVLVRKMVLRVADSVDAARADRVAAELKQEVATAVREYDREQTRLLHDTVASTLLMVGDGVSLAPTRVAAQARRDLQVFSDRPWVPRARADLVAALRHNADHIATPMSYTGAQMLWLDGVTVTAVAAAAREALNNVDRHSGATGVTITIAPGQLRITDDGCGFDTTQPARGHGIANSITARMHSVGGVAELESRPGHGTTVELRWPTDAPAAAAPPADPERLIERTRAGYGLALISYACVNLLAMVPAAAIGTGHRQLQWVLAAISASATLSAVTGVLGRPGASSRVGIAVLVLASVVQAMTLPADLLGTAAQWSQNALGWCVLPLLLNERVRVGVGVLIGCWIIPGVYALIRDPSAHTVANLGYGTASILLVQLCALLFDNLIRRAAVAAGAETEARARLLAADRIADAVQAEYRRRYADLADTIRPLLLVLAAGGTVDATTARSAQIEYQRLRALFDQSAAFDHVLLRELRPISDGVQDRGVAVSTTVAGTLPAIDEGVARRLTHLIHRVLTSAHPFASARITVSGNAAGLKLSVICRGVQHATTLTGQIAADEDELDLTILDDTVWITVRHQLTEGAHNYALAGHAL</sequence>
<feature type="transmembrane region" description="Helical" evidence="5">
    <location>
        <begin position="10"/>
        <end position="28"/>
    </location>
</feature>
<evidence type="ECO:0000256" key="5">
    <source>
        <dbReference type="SAM" id="Phobius"/>
    </source>
</evidence>
<dbReference type="GO" id="GO:0016301">
    <property type="term" value="F:kinase activity"/>
    <property type="evidence" value="ECO:0007669"/>
    <property type="project" value="UniProtKB-KW"/>
</dbReference>
<feature type="transmembrane region" description="Helical" evidence="5">
    <location>
        <begin position="380"/>
        <end position="402"/>
    </location>
</feature>
<evidence type="ECO:0000259" key="6">
    <source>
        <dbReference type="Pfam" id="PF02518"/>
    </source>
</evidence>
<dbReference type="AlphaFoldDB" id="A0A4R5WPK3"/>
<feature type="domain" description="Histidine kinase/HSP90-like ATPase" evidence="6">
    <location>
        <begin position="277"/>
        <end position="357"/>
    </location>
</feature>
<dbReference type="Pfam" id="PF02518">
    <property type="entry name" value="HATPase_c"/>
    <property type="match status" value="1"/>
</dbReference>
<keyword evidence="3" id="KW-0902">Two-component regulatory system</keyword>
<dbReference type="EMBL" id="SDLO01000002">
    <property type="protein sequence ID" value="TDK93065.1"/>
    <property type="molecule type" value="Genomic_DNA"/>
</dbReference>
<dbReference type="SUPFAM" id="SSF55874">
    <property type="entry name" value="ATPase domain of HSP90 chaperone/DNA topoisomerase II/histidine kinase"/>
    <property type="match status" value="1"/>
</dbReference>
<feature type="transmembrane region" description="Helical" evidence="5">
    <location>
        <begin position="440"/>
        <end position="462"/>
    </location>
</feature>
<proteinExistence type="predicted"/>
<keyword evidence="1" id="KW-0808">Transferase</keyword>
<accession>A0A4R5WPK3</accession>
<dbReference type="PANTHER" id="PTHR24421">
    <property type="entry name" value="NITRATE/NITRITE SENSOR PROTEIN NARX-RELATED"/>
    <property type="match status" value="1"/>
</dbReference>
<organism evidence="7 8">
    <name type="scientific">Mycolicibacterium mucogenicum</name>
    <name type="common">Mycobacterium mucogenicum</name>
    <dbReference type="NCBI Taxonomy" id="56689"/>
    <lineage>
        <taxon>Bacteria</taxon>
        <taxon>Bacillati</taxon>
        <taxon>Actinomycetota</taxon>
        <taxon>Actinomycetes</taxon>
        <taxon>Mycobacteriales</taxon>
        <taxon>Mycobacteriaceae</taxon>
        <taxon>Mycolicibacterium</taxon>
    </lineage>
</organism>
<keyword evidence="5" id="KW-1133">Transmembrane helix</keyword>
<feature type="coiled-coil region" evidence="4">
    <location>
        <begin position="167"/>
        <end position="194"/>
    </location>
</feature>
<evidence type="ECO:0000256" key="4">
    <source>
        <dbReference type="SAM" id="Coils"/>
    </source>
</evidence>
<gene>
    <name evidence="7" type="ORF">EUA03_03095</name>
</gene>
<dbReference type="CDD" id="cd16917">
    <property type="entry name" value="HATPase_UhpB-NarQ-NarX-like"/>
    <property type="match status" value="1"/>
</dbReference>
<keyword evidence="5" id="KW-0472">Membrane</keyword>
<evidence type="ECO:0000256" key="2">
    <source>
        <dbReference type="ARBA" id="ARBA00022777"/>
    </source>
</evidence>
<dbReference type="Proteomes" id="UP000294929">
    <property type="component" value="Unassembled WGS sequence"/>
</dbReference>